<accession>A0A948RZD0</accession>
<evidence type="ECO:0000313" key="2">
    <source>
        <dbReference type="Proteomes" id="UP000777784"/>
    </source>
</evidence>
<comment type="caution">
    <text evidence="1">The sequence shown here is derived from an EMBL/GenBank/DDBJ whole genome shotgun (WGS) entry which is preliminary data.</text>
</comment>
<sequence length="147" mass="16402">MSKNRRSILLILTMVSFIAPLAALGISPLTTGECTAIPWSEDNEYSMIPPAFCQNGFADGELEIEISWKNQSGEEECLVIHFPGTDEASLSRHSEHKCPFCSLVALLLSHRAPENRESPLTGFLHRPFTILYRVFLRPAIAIVFPMV</sequence>
<protein>
    <submittedName>
        <fullName evidence="1">Uncharacterized protein</fullName>
    </submittedName>
</protein>
<gene>
    <name evidence="1" type="ORF">KJ970_19900</name>
</gene>
<evidence type="ECO:0000313" key="1">
    <source>
        <dbReference type="EMBL" id="MBU2693186.1"/>
    </source>
</evidence>
<name>A0A948RZD0_UNCEI</name>
<reference evidence="1" key="1">
    <citation type="submission" date="2021-05" db="EMBL/GenBank/DDBJ databases">
        <title>Energy efficiency and biological interactions define the core microbiome of deep oligotrophic groundwater.</title>
        <authorList>
            <person name="Mehrshad M."/>
            <person name="Lopez-Fernandez M."/>
            <person name="Bell E."/>
            <person name="Bernier-Latmani R."/>
            <person name="Bertilsson S."/>
            <person name="Dopson M."/>
        </authorList>
    </citation>
    <scope>NUCLEOTIDE SEQUENCE</scope>
    <source>
        <strain evidence="1">Modern_marine.mb.64</strain>
    </source>
</reference>
<dbReference type="Proteomes" id="UP000777784">
    <property type="component" value="Unassembled WGS sequence"/>
</dbReference>
<organism evidence="1 2">
    <name type="scientific">Eiseniibacteriota bacterium</name>
    <dbReference type="NCBI Taxonomy" id="2212470"/>
    <lineage>
        <taxon>Bacteria</taxon>
        <taxon>Candidatus Eiseniibacteriota</taxon>
    </lineage>
</organism>
<dbReference type="EMBL" id="JAHJDP010000117">
    <property type="protein sequence ID" value="MBU2693186.1"/>
    <property type="molecule type" value="Genomic_DNA"/>
</dbReference>
<proteinExistence type="predicted"/>
<dbReference type="AlphaFoldDB" id="A0A948RZD0"/>